<dbReference type="EMBL" id="NESQ01000117">
    <property type="protein sequence ID" value="PUU78549.1"/>
    <property type="molecule type" value="Genomic_DNA"/>
</dbReference>
<gene>
    <name evidence="2" type="ORF">B9Z19DRAFT_1064986</name>
</gene>
<keyword evidence="3" id="KW-1185">Reference proteome</keyword>
<proteinExistence type="predicted"/>
<feature type="compositionally biased region" description="Pro residues" evidence="1">
    <location>
        <begin position="99"/>
        <end position="109"/>
    </location>
</feature>
<feature type="region of interest" description="Disordered" evidence="1">
    <location>
        <begin position="56"/>
        <end position="115"/>
    </location>
</feature>
<reference evidence="2 3" key="1">
    <citation type="submission" date="2017-04" db="EMBL/GenBank/DDBJ databases">
        <title>Draft genome sequence of Tuber borchii Vittad., a whitish edible truffle.</title>
        <authorList>
            <consortium name="DOE Joint Genome Institute"/>
            <person name="Murat C."/>
            <person name="Kuo A."/>
            <person name="Barry K.W."/>
            <person name="Clum A."/>
            <person name="Dockter R.B."/>
            <person name="Fauchery L."/>
            <person name="Iotti M."/>
            <person name="Kohler A."/>
            <person name="Labutti K."/>
            <person name="Lindquist E.A."/>
            <person name="Lipzen A."/>
            <person name="Ohm R.A."/>
            <person name="Wang M."/>
            <person name="Grigoriev I.V."/>
            <person name="Zambonelli A."/>
            <person name="Martin F.M."/>
        </authorList>
    </citation>
    <scope>NUCLEOTIDE SEQUENCE [LARGE SCALE GENOMIC DNA]</scope>
    <source>
        <strain evidence="2 3">Tbo3840</strain>
    </source>
</reference>
<name>A0A2T6ZSS5_TUBBO</name>
<feature type="compositionally biased region" description="Basic residues" evidence="1">
    <location>
        <begin position="72"/>
        <end position="85"/>
    </location>
</feature>
<feature type="compositionally biased region" description="Basic and acidic residues" evidence="1">
    <location>
        <begin position="56"/>
        <end position="71"/>
    </location>
</feature>
<accession>A0A2T6ZSS5</accession>
<dbReference type="AlphaFoldDB" id="A0A2T6ZSS5"/>
<dbReference type="Proteomes" id="UP000244722">
    <property type="component" value="Unassembled WGS sequence"/>
</dbReference>
<evidence type="ECO:0000313" key="2">
    <source>
        <dbReference type="EMBL" id="PUU78549.1"/>
    </source>
</evidence>
<evidence type="ECO:0000313" key="3">
    <source>
        <dbReference type="Proteomes" id="UP000244722"/>
    </source>
</evidence>
<sequence length="284" mass="32138">MGLRSFFCFGSKKGKRETQGRPAATLTNISYPIHVLTTNPIGDQYPQYFMKSSGELKRTANETRRGEEAKTGGRKSRWGRERRRRSDMSFSCVGSEGSDPPPPPPPPLPLAQRYTGARDNHPSILAPTNWDAWAPPPGMELKTDVICFSCRKAPGRDAIGLCRNCSPVLSNPNPRDSRFTISNYYRDSFCMTNTASRHTSQHGGMILEAAEVVEDDSETDYGTVDFSDAYYAIMYEEWLEQEEQNVRREEERIRKRRNDKKRERGRIGMHGVVGYDYAGGFSMA</sequence>
<protein>
    <submittedName>
        <fullName evidence="2">Uncharacterized protein</fullName>
    </submittedName>
</protein>
<organism evidence="2 3">
    <name type="scientific">Tuber borchii</name>
    <name type="common">White truffle</name>
    <dbReference type="NCBI Taxonomy" id="42251"/>
    <lineage>
        <taxon>Eukaryota</taxon>
        <taxon>Fungi</taxon>
        <taxon>Dikarya</taxon>
        <taxon>Ascomycota</taxon>
        <taxon>Pezizomycotina</taxon>
        <taxon>Pezizomycetes</taxon>
        <taxon>Pezizales</taxon>
        <taxon>Tuberaceae</taxon>
        <taxon>Tuber</taxon>
    </lineage>
</organism>
<dbReference type="OrthoDB" id="10454445at2759"/>
<evidence type="ECO:0000256" key="1">
    <source>
        <dbReference type="SAM" id="MobiDB-lite"/>
    </source>
</evidence>
<comment type="caution">
    <text evidence="2">The sequence shown here is derived from an EMBL/GenBank/DDBJ whole genome shotgun (WGS) entry which is preliminary data.</text>
</comment>